<evidence type="ECO:0000313" key="4">
    <source>
        <dbReference type="Proteomes" id="UP001652620"/>
    </source>
</evidence>
<dbReference type="SMART" id="SM00186">
    <property type="entry name" value="FBG"/>
    <property type="match status" value="1"/>
</dbReference>
<dbReference type="GO" id="GO:0005615">
    <property type="term" value="C:extracellular space"/>
    <property type="evidence" value="ECO:0007669"/>
    <property type="project" value="TreeGrafter"/>
</dbReference>
<dbReference type="SUPFAM" id="SSF56496">
    <property type="entry name" value="Fibrinogen C-terminal domain-like"/>
    <property type="match status" value="1"/>
</dbReference>
<dbReference type="AlphaFoldDB" id="A0A6I9W971"/>
<protein>
    <submittedName>
        <fullName evidence="5">Fibrinogen C domain-containing protein 1</fullName>
    </submittedName>
</protein>
<reference evidence="5" key="2">
    <citation type="submission" date="2025-08" db="UniProtKB">
        <authorList>
            <consortium name="RefSeq"/>
        </authorList>
    </citation>
    <scope>IDENTIFICATION</scope>
    <source>
        <tissue evidence="5">Adult</tissue>
    </source>
</reference>
<dbReference type="Proteomes" id="UP001652620">
    <property type="component" value="Chromosome 1"/>
</dbReference>
<evidence type="ECO:0000256" key="1">
    <source>
        <dbReference type="ARBA" id="ARBA00023157"/>
    </source>
</evidence>
<organism evidence="4 5">
    <name type="scientific">Bactrocera dorsalis</name>
    <name type="common">Oriental fruit fly</name>
    <name type="synonym">Dacus dorsalis</name>
    <dbReference type="NCBI Taxonomy" id="27457"/>
    <lineage>
        <taxon>Eukaryota</taxon>
        <taxon>Metazoa</taxon>
        <taxon>Ecdysozoa</taxon>
        <taxon>Arthropoda</taxon>
        <taxon>Hexapoda</taxon>
        <taxon>Insecta</taxon>
        <taxon>Pterygota</taxon>
        <taxon>Neoptera</taxon>
        <taxon>Endopterygota</taxon>
        <taxon>Diptera</taxon>
        <taxon>Brachycera</taxon>
        <taxon>Muscomorpha</taxon>
        <taxon>Tephritoidea</taxon>
        <taxon>Tephritidae</taxon>
        <taxon>Bactrocera</taxon>
        <taxon>Bactrocera</taxon>
    </lineage>
</organism>
<dbReference type="RefSeq" id="XP_011213634.2">
    <property type="nucleotide sequence ID" value="XM_011215332.4"/>
</dbReference>
<name>A0A6I9W971_BACDO</name>
<dbReference type="PANTHER" id="PTHR19143:SF327">
    <property type="entry name" value="FI21813P1-RELATED"/>
    <property type="match status" value="1"/>
</dbReference>
<dbReference type="Pfam" id="PF00147">
    <property type="entry name" value="Fibrinogen_C"/>
    <property type="match status" value="1"/>
</dbReference>
<dbReference type="InterPro" id="IPR050373">
    <property type="entry name" value="Fibrinogen_C-term_domain"/>
</dbReference>
<feature type="domain" description="Fibrinogen C-terminal" evidence="3">
    <location>
        <begin position="70"/>
        <end position="285"/>
    </location>
</feature>
<gene>
    <name evidence="5" type="primary">LOC105233293</name>
</gene>
<dbReference type="CDD" id="cd00087">
    <property type="entry name" value="FReD"/>
    <property type="match status" value="1"/>
</dbReference>
<feature type="signal peptide" evidence="2">
    <location>
        <begin position="1"/>
        <end position="23"/>
    </location>
</feature>
<dbReference type="InterPro" id="IPR020837">
    <property type="entry name" value="Fibrinogen_CS"/>
</dbReference>
<evidence type="ECO:0000256" key="2">
    <source>
        <dbReference type="SAM" id="SignalP"/>
    </source>
</evidence>
<dbReference type="InterPro" id="IPR002181">
    <property type="entry name" value="Fibrinogen_a/b/g_C_dom"/>
</dbReference>
<dbReference type="PROSITE" id="PS00514">
    <property type="entry name" value="FIBRINOGEN_C_1"/>
    <property type="match status" value="1"/>
</dbReference>
<dbReference type="Gene3D" id="3.90.215.10">
    <property type="entry name" value="Gamma Fibrinogen, chain A, domain 1"/>
    <property type="match status" value="1"/>
</dbReference>
<dbReference type="InterPro" id="IPR014716">
    <property type="entry name" value="Fibrinogen_a/b/g_C_1"/>
</dbReference>
<dbReference type="PROSITE" id="PS51406">
    <property type="entry name" value="FIBRINOGEN_C_2"/>
    <property type="match status" value="1"/>
</dbReference>
<dbReference type="KEGG" id="bdr:105233293"/>
<dbReference type="GeneID" id="105233293"/>
<evidence type="ECO:0000313" key="5">
    <source>
        <dbReference type="RefSeq" id="XP_011213634.2"/>
    </source>
</evidence>
<accession>A0A6I9W971</accession>
<dbReference type="InterPro" id="IPR036056">
    <property type="entry name" value="Fibrinogen-like_C"/>
</dbReference>
<keyword evidence="2" id="KW-0732">Signal</keyword>
<sequence>MFRFAIIILLHYILICPIRFCFGQCNETSKVCECNCKCVVQIEAVNDDDIVENVKSENKNDSEIEKQLRPNRISKPSSCTEAAAYSMKSGIYKIQLEKFNIRDLEIFCEEDVDFGGWIVIQRRRNGSVDFYRDWHDYKEGFGDLTGNYWIGLKNLHALTSSCQQELYIQMRSHNGSDYYARYSEFHIGAESEDYALKILDDYSGTAGDSLTKHLGKKFSTYDRDNDDADDEGNCALHFKGAWWFGGCYDSHLNGVYGSARYGMNWNSIKFEESLLFAQMMIRPNRNCLRRSLMLSNLNRYV</sequence>
<dbReference type="OrthoDB" id="6145874at2759"/>
<evidence type="ECO:0000259" key="3">
    <source>
        <dbReference type="PROSITE" id="PS51406"/>
    </source>
</evidence>
<proteinExistence type="predicted"/>
<dbReference type="InParanoid" id="A0A6I9W971"/>
<dbReference type="PANTHER" id="PTHR19143">
    <property type="entry name" value="FIBRINOGEN/TENASCIN/ANGIOPOEITIN"/>
    <property type="match status" value="1"/>
</dbReference>
<keyword evidence="1" id="KW-1015">Disulfide bond</keyword>
<feature type="chain" id="PRO_5046333495" evidence="2">
    <location>
        <begin position="24"/>
        <end position="301"/>
    </location>
</feature>
<keyword evidence="4" id="KW-1185">Reference proteome</keyword>
<reference evidence="4" key="1">
    <citation type="submission" date="2025-05" db="UniProtKB">
        <authorList>
            <consortium name="RefSeq"/>
        </authorList>
    </citation>
    <scope>NUCLEOTIDE SEQUENCE [LARGE SCALE GENOMIC DNA]</scope>
</reference>